<accession>A0ABC8TWU6</accession>
<keyword evidence="2" id="KW-1185">Reference proteome</keyword>
<comment type="caution">
    <text evidence="1">The sequence shown here is derived from an EMBL/GenBank/DDBJ whole genome shotgun (WGS) entry which is preliminary data.</text>
</comment>
<protein>
    <submittedName>
        <fullName evidence="1">Uncharacterized protein</fullName>
    </submittedName>
</protein>
<organism evidence="1 2">
    <name type="scientific">Ilex paraguariensis</name>
    <name type="common">yerba mate</name>
    <dbReference type="NCBI Taxonomy" id="185542"/>
    <lineage>
        <taxon>Eukaryota</taxon>
        <taxon>Viridiplantae</taxon>
        <taxon>Streptophyta</taxon>
        <taxon>Embryophyta</taxon>
        <taxon>Tracheophyta</taxon>
        <taxon>Spermatophyta</taxon>
        <taxon>Magnoliopsida</taxon>
        <taxon>eudicotyledons</taxon>
        <taxon>Gunneridae</taxon>
        <taxon>Pentapetalae</taxon>
        <taxon>asterids</taxon>
        <taxon>campanulids</taxon>
        <taxon>Aquifoliales</taxon>
        <taxon>Aquifoliaceae</taxon>
        <taxon>Ilex</taxon>
    </lineage>
</organism>
<proteinExistence type="predicted"/>
<evidence type="ECO:0000313" key="1">
    <source>
        <dbReference type="EMBL" id="CAK9172542.1"/>
    </source>
</evidence>
<gene>
    <name evidence="1" type="ORF">ILEXP_LOCUS42194</name>
</gene>
<dbReference type="InterPro" id="IPR045890">
    <property type="entry name" value="POB1-like"/>
</dbReference>
<name>A0ABC8TWU6_9AQUA</name>
<evidence type="ECO:0000313" key="2">
    <source>
        <dbReference type="Proteomes" id="UP001642360"/>
    </source>
</evidence>
<dbReference type="AlphaFoldDB" id="A0ABC8TWU6"/>
<sequence>MKESNVDLFDPRAVMESDFSPGGGNIASVSDSDFGFAFNDSNFSDRVLRIEIVPDLPDTKSDGEGCSSIAEWARNRKRRREEIKKENDFGFERFVFVIDVCKIRAFLRVSSRIGHRSDCKLQLDTSYFLDIGIRYMELHIENTDNLCSQYEVPCIVFQYLKSSWYPIAICNHSYALEVIKEQR</sequence>
<dbReference type="PANTHER" id="PTHR46336">
    <property type="entry name" value="OS02G0260700 PROTEIN"/>
    <property type="match status" value="1"/>
</dbReference>
<reference evidence="1 2" key="1">
    <citation type="submission" date="2024-02" db="EMBL/GenBank/DDBJ databases">
        <authorList>
            <person name="Vignale AGUSTIN F."/>
            <person name="Sosa J E."/>
            <person name="Modenutti C."/>
        </authorList>
    </citation>
    <scope>NUCLEOTIDE SEQUENCE [LARGE SCALE GENOMIC DNA]</scope>
</reference>
<dbReference type="EMBL" id="CAUOFW020006016">
    <property type="protein sequence ID" value="CAK9172542.1"/>
    <property type="molecule type" value="Genomic_DNA"/>
</dbReference>
<dbReference type="PANTHER" id="PTHR46336:SF30">
    <property type="entry name" value="BTB_POZ DOMAIN-CONTAINING PROTEIN POB1-LIKE"/>
    <property type="match status" value="1"/>
</dbReference>
<dbReference type="Proteomes" id="UP001642360">
    <property type="component" value="Unassembled WGS sequence"/>
</dbReference>